<dbReference type="Gene3D" id="3.10.129.10">
    <property type="entry name" value="Hotdog Thioesterase"/>
    <property type="match status" value="2"/>
</dbReference>
<dbReference type="GeneID" id="36376065"/>
<evidence type="ECO:0000256" key="4">
    <source>
        <dbReference type="ARBA" id="ARBA00022946"/>
    </source>
</evidence>
<dbReference type="InterPro" id="IPR033120">
    <property type="entry name" value="HOTDOG_ACOT"/>
</dbReference>
<dbReference type="AlphaFoldDB" id="A0A090L8C0"/>
<evidence type="ECO:0000313" key="7">
    <source>
        <dbReference type="Proteomes" id="UP000035682"/>
    </source>
</evidence>
<dbReference type="GO" id="GO:0047617">
    <property type="term" value="F:fatty acyl-CoA hydrolase activity"/>
    <property type="evidence" value="ECO:0007669"/>
    <property type="project" value="TreeGrafter"/>
</dbReference>
<dbReference type="OMA" id="REMLWYI"/>
<evidence type="ECO:0000259" key="5">
    <source>
        <dbReference type="PROSITE" id="PS51770"/>
    </source>
</evidence>
<dbReference type="PROSITE" id="PS51770">
    <property type="entry name" value="HOTDOG_ACOT"/>
    <property type="match status" value="1"/>
</dbReference>
<dbReference type="WormBase" id="SRAE_1000195800">
    <property type="protein sequence ID" value="SRP03755"/>
    <property type="gene ID" value="WBGene00258570"/>
</dbReference>
<keyword evidence="4" id="KW-0809">Transit peptide</keyword>
<reference evidence="6 7" key="1">
    <citation type="submission" date="2014-09" db="EMBL/GenBank/DDBJ databases">
        <authorList>
            <person name="Martin A.A."/>
        </authorList>
    </citation>
    <scope>NUCLEOTIDE SEQUENCE</scope>
    <source>
        <strain evidence="7">ED321</strain>
        <strain evidence="6">ED321 Heterogonic</strain>
    </source>
</reference>
<dbReference type="CTD" id="36376065"/>
<organism evidence="6">
    <name type="scientific">Strongyloides ratti</name>
    <name type="common">Parasitic roundworm</name>
    <dbReference type="NCBI Taxonomy" id="34506"/>
    <lineage>
        <taxon>Eukaryota</taxon>
        <taxon>Metazoa</taxon>
        <taxon>Ecdysozoa</taxon>
        <taxon>Nematoda</taxon>
        <taxon>Chromadorea</taxon>
        <taxon>Rhabditida</taxon>
        <taxon>Tylenchina</taxon>
        <taxon>Panagrolaimomorpha</taxon>
        <taxon>Strongyloidoidea</taxon>
        <taxon>Strongyloididae</taxon>
        <taxon>Strongyloides</taxon>
    </lineage>
</organism>
<dbReference type="WBParaSite" id="SRAE_1000195800.1">
    <property type="protein sequence ID" value="SRAE_1000195800.1"/>
    <property type="gene ID" value="WBGene00258570"/>
</dbReference>
<dbReference type="SUPFAM" id="SSF54637">
    <property type="entry name" value="Thioesterase/thiol ester dehydrase-isomerase"/>
    <property type="match status" value="2"/>
</dbReference>
<evidence type="ECO:0000256" key="3">
    <source>
        <dbReference type="ARBA" id="ARBA00022801"/>
    </source>
</evidence>
<protein>
    <submittedName>
        <fullName evidence="6 8">Acyl-coenzyme A thioesterase 9, mitochondrial</fullName>
    </submittedName>
</protein>
<keyword evidence="2" id="KW-0677">Repeat</keyword>
<dbReference type="STRING" id="34506.A0A090L8C0"/>
<name>A0A090L8C0_STRRB</name>
<gene>
    <name evidence="6 8 9" type="ORF">SRAE_1000195800</name>
</gene>
<dbReference type="PANTHER" id="PTHR12655">
    <property type="entry name" value="ACYL-COA THIOESTERASE"/>
    <property type="match status" value="1"/>
</dbReference>
<evidence type="ECO:0000256" key="1">
    <source>
        <dbReference type="ARBA" id="ARBA00010458"/>
    </source>
</evidence>
<dbReference type="InterPro" id="IPR029069">
    <property type="entry name" value="HotDog_dom_sf"/>
</dbReference>
<evidence type="ECO:0000313" key="8">
    <source>
        <dbReference type="WBParaSite" id="SRAE_1000195800.1"/>
    </source>
</evidence>
<dbReference type="GO" id="GO:0006637">
    <property type="term" value="P:acyl-CoA metabolic process"/>
    <property type="evidence" value="ECO:0007669"/>
    <property type="project" value="TreeGrafter"/>
</dbReference>
<evidence type="ECO:0000313" key="9">
    <source>
        <dbReference type="WormBase" id="SRAE_1000195800"/>
    </source>
</evidence>
<keyword evidence="7" id="KW-1185">Reference proteome</keyword>
<evidence type="ECO:0000313" key="6">
    <source>
        <dbReference type="EMBL" id="CEF63700.1"/>
    </source>
</evidence>
<dbReference type="PANTHER" id="PTHR12655:SF0">
    <property type="entry name" value="ACYL-COENZYME A THIOESTERASE 9, MITOCHONDRIAL"/>
    <property type="match status" value="1"/>
</dbReference>
<reference evidence="8" key="2">
    <citation type="submission" date="2020-12" db="UniProtKB">
        <authorList>
            <consortium name="WormBaseParasite"/>
        </authorList>
    </citation>
    <scope>IDENTIFICATION</scope>
</reference>
<dbReference type="CDD" id="cd03442">
    <property type="entry name" value="BFIT_BACH"/>
    <property type="match status" value="1"/>
</dbReference>
<dbReference type="RefSeq" id="XP_024502901.1">
    <property type="nucleotide sequence ID" value="XM_024648978.1"/>
</dbReference>
<sequence length="409" mass="47223">MKTTYYMRSHVDNFIDISRKNFSNVKSLDNVDEKILNNNKISMTSSRCQFKIPLKESELVRRMYTSTKTNLRIGKLLEDLDMFAVYLTHHYADGNIFKYKNLHNQLIVPRTVVTAAIGQLTLNKILDKNDEDLIFDGFVSYVGKTSAQTTIRLYQKQNNIFQQLMECKVIIVSKNLLNMNETLKLPPMKLESEKEKKLFKEGEKYVEDLKKLININISEITLKGLYPYKMSREIKSFINRLDKDNFSLKDLTSSETTINSTSHWNTFMAYAQTKNFNGTVFGGLIMRKGIELATLTASKFCEDHAYLVSLGNIAFRQTIDIGSIIDLGATITYVDEPYIQVRIFYEVSSVNNLFQKYTSNIMQCTFKYDGPNKLKKLHLDKADDIIKILDGKLHLEETKKALNANFKEI</sequence>
<feature type="domain" description="HotDog ACOT-type" evidence="5">
    <location>
        <begin position="259"/>
        <end position="374"/>
    </location>
</feature>
<dbReference type="GO" id="GO:0005739">
    <property type="term" value="C:mitochondrion"/>
    <property type="evidence" value="ECO:0007669"/>
    <property type="project" value="TreeGrafter"/>
</dbReference>
<comment type="similarity">
    <text evidence="1">Belongs to the acyl coenzyme A hydrolase family.</text>
</comment>
<accession>A0A090L8C0</accession>
<dbReference type="OrthoDB" id="331699at2759"/>
<proteinExistence type="inferred from homology"/>
<dbReference type="EMBL" id="LN609528">
    <property type="protein sequence ID" value="CEF63700.1"/>
    <property type="molecule type" value="Genomic_DNA"/>
</dbReference>
<dbReference type="Proteomes" id="UP000035682">
    <property type="component" value="Unplaced"/>
</dbReference>
<evidence type="ECO:0000256" key="2">
    <source>
        <dbReference type="ARBA" id="ARBA00022737"/>
    </source>
</evidence>
<keyword evidence="3" id="KW-0378">Hydrolase</keyword>